<gene>
    <name evidence="2" type="ordered locus">Bcen_0924</name>
</gene>
<accession>A0A0H2XMB5</accession>
<evidence type="ECO:0008006" key="3">
    <source>
        <dbReference type="Google" id="ProtNLM"/>
    </source>
</evidence>
<organism evidence="2">
    <name type="scientific">Burkholderia orbicola (strain AU 1054)</name>
    <dbReference type="NCBI Taxonomy" id="331271"/>
    <lineage>
        <taxon>Bacteria</taxon>
        <taxon>Pseudomonadati</taxon>
        <taxon>Pseudomonadota</taxon>
        <taxon>Betaproteobacteria</taxon>
        <taxon>Burkholderiales</taxon>
        <taxon>Burkholderiaceae</taxon>
        <taxon>Burkholderia</taxon>
        <taxon>Burkholderia cepacia complex</taxon>
        <taxon>Burkholderia orbicola</taxon>
    </lineage>
</organism>
<evidence type="ECO:0000256" key="1">
    <source>
        <dbReference type="SAM" id="Phobius"/>
    </source>
</evidence>
<protein>
    <recommendedName>
        <fullName evidence="3">Ornithine acetyltransferase</fullName>
    </recommendedName>
</protein>
<keyword evidence="1" id="KW-1133">Transmembrane helix</keyword>
<keyword evidence="1" id="KW-0812">Transmembrane</keyword>
<dbReference type="HOGENOM" id="CLU_158447_2_0_4"/>
<sequence length="91" mass="8999">MIALPIQCRHSQFLPGGRKPIIMMKKTTFLVRTAVIVAALSQLGACAMTHTQRNAGIGAAAGGALGYLITGGPIGTVAGAAAGGLVGAGVR</sequence>
<reference evidence="2" key="1">
    <citation type="submission" date="2006-05" db="EMBL/GenBank/DDBJ databases">
        <title>Complete sequence of chromosome 1 of Burkholderia cenocepacia AU 1054.</title>
        <authorList>
            <consortium name="US DOE Joint Genome Institute"/>
            <person name="Copeland A."/>
            <person name="Lucas S."/>
            <person name="Lapidus A."/>
            <person name="Barry K."/>
            <person name="Detter J.C."/>
            <person name="Glavina del Rio T."/>
            <person name="Hammon N."/>
            <person name="Israni S."/>
            <person name="Dalin E."/>
            <person name="Tice H."/>
            <person name="Pitluck S."/>
            <person name="Chain P."/>
            <person name="Malfatti S."/>
            <person name="Shin M."/>
            <person name="Vergez L."/>
            <person name="Schmutz J."/>
            <person name="Larimer F."/>
            <person name="Land M."/>
            <person name="Hauser L."/>
            <person name="Kyrpides N."/>
            <person name="Lykidis A."/>
            <person name="LiPuma J.J."/>
            <person name="Konstantinidis K."/>
            <person name="Tiedje J.M."/>
            <person name="Richardson P."/>
        </authorList>
    </citation>
    <scope>NUCLEOTIDE SEQUENCE [LARGE SCALE GENOMIC DNA]</scope>
    <source>
        <strain evidence="2">AU 1054</strain>
    </source>
</reference>
<feature type="transmembrane region" description="Helical" evidence="1">
    <location>
        <begin position="64"/>
        <end position="90"/>
    </location>
</feature>
<name>A0A0H2XMB5_BURO1</name>
<dbReference type="EMBL" id="CP000378">
    <property type="protein sequence ID" value="ABF75833.1"/>
    <property type="molecule type" value="Genomic_DNA"/>
</dbReference>
<feature type="transmembrane region" description="Helical" evidence="1">
    <location>
        <begin position="29"/>
        <end position="52"/>
    </location>
</feature>
<dbReference type="AlphaFoldDB" id="A0A0H2XMB5"/>
<evidence type="ECO:0000313" key="2">
    <source>
        <dbReference type="EMBL" id="ABF75833.1"/>
    </source>
</evidence>
<proteinExistence type="predicted"/>
<keyword evidence="1" id="KW-0472">Membrane</keyword>